<dbReference type="InterPro" id="IPR032817">
    <property type="entry name" value="Mon2_C"/>
</dbReference>
<name>A0ABD3NRD3_9STRA</name>
<accession>A0ABD3NRD3</accession>
<sequence>ALLLTHSNSKGNVEPKRKEKGGEWDAHIYLKSIMNFVAQVEDHLRDLGAEARKTHPGVKEASERAILHLRSLQTQYVAAVRRAGASKSPTSKSQVDINNHEATITAHPTTSLFQSHDVLRPFLLTLNHPDISHTLSNGAMEAIQLLLRGDAVISSDGVYIAQGLGRLAKECRNSSLSSSSSYGSGFSGGAGAMALGLFRGTTAEHRVLTLNQRAAKEEESMAFKILQTMTMLVDSRSVELTKDVLGHVLLGILVLGSAGVEYEEQYHPQGSTAEGSGGNVRRAALATMNQVLSILFERGRDVMLGDANVTSSNAVGMDHDESLVLNVAQQTLVDLCDLVHNNAQLEKRQIVGPFAAAVKEKMGPTSTMCLSLIDMIFKQRGIDFFRVCQRHFDSPTQVEHLQFALDSIQQTSQLVLSTLQTQQSKSYTSTTVYGETSDSVSFCLFYYATSLGCTILTNYLTPRSLDFYQKMDSMHLANENNATAQIMSCNALKMIQLLVGYVSAATDAYHNSEFEDGYMFNQTEREALNIGKDEDVMSAADDVAKNRKSTAQTGATQATPDPLVSNDQLWRAFLSLEVIYSLMCSHLEQMALLDSCAKGSNSDSSDNESNDKECQTVISAITKAASDLATISGSNRERILHVVLIAHDDTSAIGEPSKAAASLAEKFSDSQIGRSAEVPICDTGLATWLSFKCVLALLESLKVSVSANKTSDTLQSQQSNNARQILKESFAPSVSVLQHFIKRMSGSHVVVSQTLSAYENLAYSSMVLDSIENNLRRHAIITSLCKLCLPSWGKNRANSQLKESNIDSLWVLLRIVHEQFNNIYEEWHTILSTLDQLAILSIKSSKLPANYYTKASNIGESLARLPKFTTCFSNEALSYFVASLVSLSKLVSLSPLVEQATDLSRQNSESFDYGDGDIANGREWISGKLISFAGRSLGFGGGSAHATAPSPALRRAQSVDSAAPQFSKVYSDDLREASCMLMMAMKISTPRSTIRKLPLPLLLLCVVVEANSYRFKVMEEALALHLCDIVSNSTAPEYRSFAMEILIHFIPLSLSKSPESAPGQPISAPTQSNKPLDVIPFQREHNDIKDSPPIISEVNLLQILCDTIRQSRPETAEAGLSALHTVLEGASHDLSGDSLVGVIGTLSVLSGFSPPEDQDIDRSDKSWANVSTKSFQIFKLIFDDFLEPDEDEPIEMPSESTKEREAIVNCCVSFGKSRHDVNTSLTATGMLWTLADQDPTPGTLNLVLSKLSYLALDNRPELRNCAVNTLVSCAVGRGHQFTNEQWEKVLNQTIFGIMKDIETAINGSENQAAKGNDNGNQRYKVAVHHSRDSVTKQWSTTLVLTLRGLERILRLFFPRLLGTTSSDTENPWFLFTWTEILRFSLESATLSGGRETLDIRLAGIELITLCAQLACKSGMVASANTARVGTNMEVIGGALRSVRAATVQDEREVITEAIPLEPGVEAWRIHLFDLAFSSLVVDFQEHLSSSHAADEATEHYMIDSVSTQVLNKLASELAKLYECCKNDEIQPGSCELRLDIFSEDDGSNESRFINLLLSMVEKCPSESSRFLNQVQRGVMTLLQSMASNSSLRAFKALTSLSGDRMFVRSKALSTHSDKEKTDDGDAPSCVTIFVHLEVFELEAARTISNAFRSDDMVDEVRVVVMCSVLLQYLSAEKTTIRAAAEARYDFFISVIDSGVEVVSNLDTKYNAGSEVLDAIWDRILAAVTSILLPPPLNRHDAYVYHSKSFLNIVALVLLHMPKRKYARAELMLERGAHRAVEVAFECNVESAAYDPKVVDGAVEVFLACFMGLCQNIPSSHVIQTLTNQILGEIEPTSSSATSPLSMKTQQKLALAVLESLKASSSNDLLIGLFPMLCRLTNVENDGLRKAAGAILGGVNISEAILRERRRAEESETRAREIEEENNALLEEVEFLQAENEELQRQLAVFSESSDFT</sequence>
<feature type="compositionally biased region" description="Polar residues" evidence="2">
    <location>
        <begin position="549"/>
        <end position="559"/>
    </location>
</feature>
<feature type="coiled-coil region" evidence="1">
    <location>
        <begin position="1904"/>
        <end position="1952"/>
    </location>
</feature>
<keyword evidence="6" id="KW-1185">Reference proteome</keyword>
<evidence type="ECO:0000313" key="5">
    <source>
        <dbReference type="EMBL" id="KAL3778625.1"/>
    </source>
</evidence>
<protein>
    <recommendedName>
        <fullName evidence="7">HEAT repeat-containing protein 1</fullName>
    </recommendedName>
</protein>
<gene>
    <name evidence="5" type="ORF">ACHAWO_007430</name>
</gene>
<dbReference type="Pfam" id="PF16206">
    <property type="entry name" value="Mon2_C"/>
    <property type="match status" value="1"/>
</dbReference>
<feature type="compositionally biased region" description="Polar residues" evidence="2">
    <location>
        <begin position="1"/>
        <end position="11"/>
    </location>
</feature>
<dbReference type="SUPFAM" id="SSF48371">
    <property type="entry name" value="ARM repeat"/>
    <property type="match status" value="1"/>
</dbReference>
<evidence type="ECO:0000256" key="2">
    <source>
        <dbReference type="SAM" id="MobiDB-lite"/>
    </source>
</evidence>
<evidence type="ECO:0000259" key="4">
    <source>
        <dbReference type="Pfam" id="PF16213"/>
    </source>
</evidence>
<dbReference type="InterPro" id="IPR016024">
    <property type="entry name" value="ARM-type_fold"/>
</dbReference>
<feature type="region of interest" description="Disordered" evidence="2">
    <location>
        <begin position="1"/>
        <end position="20"/>
    </location>
</feature>
<evidence type="ECO:0000259" key="3">
    <source>
        <dbReference type="Pfam" id="PF16206"/>
    </source>
</evidence>
<feature type="non-terminal residue" evidence="5">
    <location>
        <position position="1"/>
    </location>
</feature>
<dbReference type="EMBL" id="JALLPJ020000977">
    <property type="protein sequence ID" value="KAL3778625.1"/>
    <property type="molecule type" value="Genomic_DNA"/>
</dbReference>
<evidence type="ECO:0008006" key="7">
    <source>
        <dbReference type="Google" id="ProtNLM"/>
    </source>
</evidence>
<dbReference type="Proteomes" id="UP001530400">
    <property type="component" value="Unassembled WGS sequence"/>
</dbReference>
<reference evidence="5 6" key="1">
    <citation type="submission" date="2024-10" db="EMBL/GenBank/DDBJ databases">
        <title>Updated reference genomes for cyclostephanoid diatoms.</title>
        <authorList>
            <person name="Roberts W.R."/>
            <person name="Alverson A.J."/>
        </authorList>
    </citation>
    <scope>NUCLEOTIDE SEQUENCE [LARGE SCALE GENOMIC DNA]</scope>
    <source>
        <strain evidence="5 6">AJA010-31</strain>
    </source>
</reference>
<keyword evidence="1" id="KW-0175">Coiled coil</keyword>
<feature type="domain" description="Mon2/Sec7/BIG1-like dimerisation and cyclophilin-binding" evidence="4">
    <location>
        <begin position="35"/>
        <end position="251"/>
    </location>
</feature>
<evidence type="ECO:0000313" key="6">
    <source>
        <dbReference type="Proteomes" id="UP001530400"/>
    </source>
</evidence>
<comment type="caution">
    <text evidence="5">The sequence shown here is derived from an EMBL/GenBank/DDBJ whole genome shotgun (WGS) entry which is preliminary data.</text>
</comment>
<dbReference type="InterPro" id="IPR032629">
    <property type="entry name" value="DCB_dom"/>
</dbReference>
<feature type="region of interest" description="Disordered" evidence="2">
    <location>
        <begin position="541"/>
        <end position="561"/>
    </location>
</feature>
<organism evidence="5 6">
    <name type="scientific">Cyclotella atomus</name>
    <dbReference type="NCBI Taxonomy" id="382360"/>
    <lineage>
        <taxon>Eukaryota</taxon>
        <taxon>Sar</taxon>
        <taxon>Stramenopiles</taxon>
        <taxon>Ochrophyta</taxon>
        <taxon>Bacillariophyta</taxon>
        <taxon>Coscinodiscophyceae</taxon>
        <taxon>Thalassiosirophycidae</taxon>
        <taxon>Stephanodiscales</taxon>
        <taxon>Stephanodiscaceae</taxon>
        <taxon>Cyclotella</taxon>
    </lineage>
</organism>
<feature type="domain" description="Mon2 C-terminal" evidence="3">
    <location>
        <begin position="1248"/>
        <end position="1405"/>
    </location>
</feature>
<evidence type="ECO:0000256" key="1">
    <source>
        <dbReference type="SAM" id="Coils"/>
    </source>
</evidence>
<proteinExistence type="predicted"/>
<dbReference type="Pfam" id="PF16213">
    <property type="entry name" value="DCB"/>
    <property type="match status" value="1"/>
</dbReference>